<dbReference type="Gene3D" id="3.80.10.10">
    <property type="entry name" value="Ribonuclease Inhibitor"/>
    <property type="match status" value="1"/>
</dbReference>
<dbReference type="EMBL" id="JANVFS010000023">
    <property type="protein sequence ID" value="KAJ4474602.1"/>
    <property type="molecule type" value="Genomic_DNA"/>
</dbReference>
<organism evidence="1 2">
    <name type="scientific">Lentinula lateritia</name>
    <dbReference type="NCBI Taxonomy" id="40482"/>
    <lineage>
        <taxon>Eukaryota</taxon>
        <taxon>Fungi</taxon>
        <taxon>Dikarya</taxon>
        <taxon>Basidiomycota</taxon>
        <taxon>Agaricomycotina</taxon>
        <taxon>Agaricomycetes</taxon>
        <taxon>Agaricomycetidae</taxon>
        <taxon>Agaricales</taxon>
        <taxon>Marasmiineae</taxon>
        <taxon>Omphalotaceae</taxon>
        <taxon>Lentinula</taxon>
    </lineage>
</organism>
<evidence type="ECO:0000313" key="1">
    <source>
        <dbReference type="EMBL" id="KAJ4474602.1"/>
    </source>
</evidence>
<dbReference type="AlphaFoldDB" id="A0A9W9DLG3"/>
<evidence type="ECO:0008006" key="3">
    <source>
        <dbReference type="Google" id="ProtNLM"/>
    </source>
</evidence>
<sequence>MVALLPYELYELIIDELRYSFPDLKACSLVCKAWLPRCRYHLYRVIRIGPRRVHGIEKERMAFFLKKFTASFTHTFNLPEITSCVQGLSLESHIRDVMYSPPALMPPPTLHSLPKGKAVIQPSIFSVDLPFQSPLRFLRTHWRLIDMLDQQKNSMNDIQMFERILDRSHSLEHLVIENYWQFHARRDILCSIAVHAPNLKTLCLSEFRWFPSFNHLILEDIFEEWLVKFVSTGVAPLQLDRLCLRNFSSKGTNLIQLVILPSPCLNLCSLRYLAMSAKDLCAALGGQFPELGKELVHLTVLNLNTSSFRLLSKTFPKLSELQLFVKDEYHLLRFVQDLTFHWSHVSTSLDLHINFEIERDPEPNLAELSEAFSISTVDSALYTFIKNRMSNTSEVFESAQRTFRPLISMDFIQADGLEMQRKCMRRAFPQSFATGCLHWRDRRSLEWWFE</sequence>
<reference evidence="1" key="1">
    <citation type="submission" date="2022-08" db="EMBL/GenBank/DDBJ databases">
        <authorList>
            <consortium name="DOE Joint Genome Institute"/>
            <person name="Min B."/>
            <person name="Riley R."/>
            <person name="Sierra-Patev S."/>
            <person name="Naranjo-Ortiz M."/>
            <person name="Looney B."/>
            <person name="Konkel Z."/>
            <person name="Slot J.C."/>
            <person name="Sakamoto Y."/>
            <person name="Steenwyk J.L."/>
            <person name="Rokas A."/>
            <person name="Carro J."/>
            <person name="Camarero S."/>
            <person name="Ferreira P."/>
            <person name="Molpeceres G."/>
            <person name="Ruiz-Duenas F.J."/>
            <person name="Serrano A."/>
            <person name="Henrissat B."/>
            <person name="Drula E."/>
            <person name="Hughes K.W."/>
            <person name="Mata J.L."/>
            <person name="Ishikawa N.K."/>
            <person name="Vargas-Isla R."/>
            <person name="Ushijima S."/>
            <person name="Smith C.A."/>
            <person name="Ahrendt S."/>
            <person name="Andreopoulos W."/>
            <person name="He G."/>
            <person name="Labutti K."/>
            <person name="Lipzen A."/>
            <person name="Ng V."/>
            <person name="Sandor L."/>
            <person name="Barry K."/>
            <person name="Martinez A.T."/>
            <person name="Xiao Y."/>
            <person name="Gibbons J.G."/>
            <person name="Terashima K."/>
            <person name="Hibbett D.S."/>
            <person name="Grigoriev I.V."/>
        </authorList>
    </citation>
    <scope>NUCLEOTIDE SEQUENCE</scope>
    <source>
        <strain evidence="1">Sp2 HRB7682 ss15</strain>
    </source>
</reference>
<dbReference type="InterPro" id="IPR032675">
    <property type="entry name" value="LRR_dom_sf"/>
</dbReference>
<dbReference type="Proteomes" id="UP001150238">
    <property type="component" value="Unassembled WGS sequence"/>
</dbReference>
<name>A0A9W9DLG3_9AGAR</name>
<protein>
    <recommendedName>
        <fullName evidence="3">F-box domain-containing protein</fullName>
    </recommendedName>
</protein>
<dbReference type="SUPFAM" id="SSF52047">
    <property type="entry name" value="RNI-like"/>
    <property type="match status" value="1"/>
</dbReference>
<reference evidence="1" key="2">
    <citation type="journal article" date="2023" name="Proc. Natl. Acad. Sci. U.S.A.">
        <title>A global phylogenomic analysis of the shiitake genus Lentinula.</title>
        <authorList>
            <person name="Sierra-Patev S."/>
            <person name="Min B."/>
            <person name="Naranjo-Ortiz M."/>
            <person name="Looney B."/>
            <person name="Konkel Z."/>
            <person name="Slot J.C."/>
            <person name="Sakamoto Y."/>
            <person name="Steenwyk J.L."/>
            <person name="Rokas A."/>
            <person name="Carro J."/>
            <person name="Camarero S."/>
            <person name="Ferreira P."/>
            <person name="Molpeceres G."/>
            <person name="Ruiz-Duenas F.J."/>
            <person name="Serrano A."/>
            <person name="Henrissat B."/>
            <person name="Drula E."/>
            <person name="Hughes K.W."/>
            <person name="Mata J.L."/>
            <person name="Ishikawa N.K."/>
            <person name="Vargas-Isla R."/>
            <person name="Ushijima S."/>
            <person name="Smith C.A."/>
            <person name="Donoghue J."/>
            <person name="Ahrendt S."/>
            <person name="Andreopoulos W."/>
            <person name="He G."/>
            <person name="LaButti K."/>
            <person name="Lipzen A."/>
            <person name="Ng V."/>
            <person name="Riley R."/>
            <person name="Sandor L."/>
            <person name="Barry K."/>
            <person name="Martinez A.T."/>
            <person name="Xiao Y."/>
            <person name="Gibbons J.G."/>
            <person name="Terashima K."/>
            <person name="Grigoriev I.V."/>
            <person name="Hibbett D."/>
        </authorList>
    </citation>
    <scope>NUCLEOTIDE SEQUENCE</scope>
    <source>
        <strain evidence="1">Sp2 HRB7682 ss15</strain>
    </source>
</reference>
<proteinExistence type="predicted"/>
<accession>A0A9W9DLG3</accession>
<evidence type="ECO:0000313" key="2">
    <source>
        <dbReference type="Proteomes" id="UP001150238"/>
    </source>
</evidence>
<comment type="caution">
    <text evidence="1">The sequence shown here is derived from an EMBL/GenBank/DDBJ whole genome shotgun (WGS) entry which is preliminary data.</text>
</comment>
<gene>
    <name evidence="1" type="ORF">C8J55DRAFT_562408</name>
</gene>